<accession>A0A850PYC2</accession>
<evidence type="ECO:0000313" key="2">
    <source>
        <dbReference type="Proteomes" id="UP000570517"/>
    </source>
</evidence>
<evidence type="ECO:0000313" key="1">
    <source>
        <dbReference type="EMBL" id="NVN52496.1"/>
    </source>
</evidence>
<keyword evidence="2" id="KW-1185">Reference proteome</keyword>
<gene>
    <name evidence="1" type="ORF">HLY00_4200</name>
</gene>
<evidence type="ECO:0008006" key="3">
    <source>
        <dbReference type="Google" id="ProtNLM"/>
    </source>
</evidence>
<reference evidence="1 2" key="1">
    <citation type="submission" date="2020-05" db="EMBL/GenBank/DDBJ databases">
        <title>Draft genome sequence of Mycobacterium hippocampi DL, isolated from European seabass, Dicentrarchus labrax, reared in fish farms.</title>
        <authorList>
            <person name="Stathopoulou P."/>
            <person name="Asimakis E."/>
            <person name="Tzokas K."/>
            <person name="Batargias C."/>
            <person name="Tsiamis G."/>
        </authorList>
    </citation>
    <scope>NUCLEOTIDE SEQUENCE [LARGE SCALE GENOMIC DNA]</scope>
    <source>
        <strain evidence="1 2">DL</strain>
    </source>
</reference>
<dbReference type="AlphaFoldDB" id="A0A850PYC2"/>
<organism evidence="1 2">
    <name type="scientific">Mycolicibacterium hippocampi</name>
    <dbReference type="NCBI Taxonomy" id="659824"/>
    <lineage>
        <taxon>Bacteria</taxon>
        <taxon>Bacillati</taxon>
        <taxon>Actinomycetota</taxon>
        <taxon>Actinomycetes</taxon>
        <taxon>Mycobacteriales</taxon>
        <taxon>Mycobacteriaceae</taxon>
        <taxon>Mycolicibacterium</taxon>
    </lineage>
</organism>
<protein>
    <recommendedName>
        <fullName evidence="3">Cache domain-containing protein</fullName>
    </recommendedName>
</protein>
<sequence>MTAGTSDNGVARRLAEEASQSLEPIYELLGRIAEDVLASRPPRATLTELHFRGLQRRLADLLGEERAVWGMGFIAAPFVVDGKERYLAWWQRHNDRVARLRLNFDPNSIDVYDYLQMDWYRLAQRGHARVAYGPYVDYSGSDMYTITATIPIVADGTFLGVAGADLVVGEVERHLLEVLRQTGDDAVVVNTERRVIAANTARWFVGSRLPAMPAVGPAEERSAFREVAELPLGTGWVLAIAWPDADEQPRGSST</sequence>
<name>A0A850PYC2_9MYCO</name>
<proteinExistence type="predicted"/>
<dbReference type="Proteomes" id="UP000570517">
    <property type="component" value="Unassembled WGS sequence"/>
</dbReference>
<dbReference type="EMBL" id="JABFYL010000045">
    <property type="protein sequence ID" value="NVN52496.1"/>
    <property type="molecule type" value="Genomic_DNA"/>
</dbReference>
<dbReference type="Pfam" id="PF22673">
    <property type="entry name" value="MCP-like_PDC_1"/>
    <property type="match status" value="1"/>
</dbReference>
<dbReference type="CDD" id="cd12913">
    <property type="entry name" value="PDC1_MCP_like"/>
    <property type="match status" value="1"/>
</dbReference>
<comment type="caution">
    <text evidence="1">The sequence shown here is derived from an EMBL/GenBank/DDBJ whole genome shotgun (WGS) entry which is preliminary data.</text>
</comment>
<dbReference type="Gene3D" id="3.30.450.20">
    <property type="entry name" value="PAS domain"/>
    <property type="match status" value="1"/>
</dbReference>
<dbReference type="RefSeq" id="WP_178360763.1">
    <property type="nucleotide sequence ID" value="NZ_JABFYL010000045.1"/>
</dbReference>